<accession>A0A176X494</accession>
<organism evidence="2 3">
    <name type="scientific">Agrobacterium tumefaciens</name>
    <dbReference type="NCBI Taxonomy" id="358"/>
    <lineage>
        <taxon>Bacteria</taxon>
        <taxon>Pseudomonadati</taxon>
        <taxon>Pseudomonadota</taxon>
        <taxon>Alphaproteobacteria</taxon>
        <taxon>Hyphomicrobiales</taxon>
        <taxon>Rhizobiaceae</taxon>
        <taxon>Rhizobium/Agrobacterium group</taxon>
        <taxon>Agrobacterium</taxon>
        <taxon>Agrobacterium tumefaciens complex</taxon>
    </lineage>
</organism>
<keyword evidence="1" id="KW-1133">Transmembrane helix</keyword>
<evidence type="ECO:0000256" key="1">
    <source>
        <dbReference type="SAM" id="Phobius"/>
    </source>
</evidence>
<name>A0A176X494_AGRTU</name>
<dbReference type="AlphaFoldDB" id="A0A176X494"/>
<sequence>MVFEVKTGGFIPLAFYRRGLPQVELIRYLVCFMLRSCSNAYFLIVAVCETHARPSKMVDADKGKAGLCLRRKK</sequence>
<proteinExistence type="predicted"/>
<evidence type="ECO:0000313" key="3">
    <source>
        <dbReference type="Proteomes" id="UP000077098"/>
    </source>
</evidence>
<dbReference type="EMBL" id="LXPS01000033">
    <property type="protein sequence ID" value="OAE41968.1"/>
    <property type="molecule type" value="Genomic_DNA"/>
</dbReference>
<feature type="transmembrane region" description="Helical" evidence="1">
    <location>
        <begin position="25"/>
        <end position="47"/>
    </location>
</feature>
<keyword evidence="1" id="KW-0812">Transmembrane</keyword>
<dbReference type="Proteomes" id="UP000077098">
    <property type="component" value="Unassembled WGS sequence"/>
</dbReference>
<protein>
    <submittedName>
        <fullName evidence="2">Uncharacterized protein</fullName>
    </submittedName>
</protein>
<comment type="caution">
    <text evidence="2">The sequence shown here is derived from an EMBL/GenBank/DDBJ whole genome shotgun (WGS) entry which is preliminary data.</text>
</comment>
<gene>
    <name evidence="2" type="ORF">A7J57_02665</name>
</gene>
<reference evidence="2 3" key="1">
    <citation type="submission" date="2016-05" db="EMBL/GenBank/DDBJ databases">
        <authorList>
            <person name="Lavstsen T."/>
            <person name="Jespersen J.S."/>
        </authorList>
    </citation>
    <scope>NUCLEOTIDE SEQUENCE [LARGE SCALE GENOMIC DNA]</scope>
    <source>
        <strain evidence="2 3">KCJ1736</strain>
    </source>
</reference>
<evidence type="ECO:0000313" key="2">
    <source>
        <dbReference type="EMBL" id="OAE41968.1"/>
    </source>
</evidence>
<keyword evidence="1" id="KW-0472">Membrane</keyword>
<dbReference type="RefSeq" id="WP_063950075.1">
    <property type="nucleotide sequence ID" value="NZ_CP072309.1"/>
</dbReference>